<accession>A0ABW6BQY9</accession>
<sequence length="371" mass="42742">MVYPCFAQAQLNNNALRQRVPVVGENANDIRIGLYAFGFSKNNEYFNKIADGYTLFGYHFNPELIYYPAPFVRVEAGVFLWKDFGSSGYQDISPTFTVKIQKENWALLFGTLEGNLNHGYIEPLYDFERVILNRLENGLQYQLNTHPITLDAWIDWNNMLYRGEEDQEKVSGGAAVNILLLEQEGKGNTADSLRLTLPIQFTAQHLGGQIDASPLPLTTVANAAIGFELEKKYSRKVLHRLYTKNYIIGYKDFSDEFQLPYTQGYGVYLNAGVDTKYQDVMLSYWRGDSYITELGGRLYQSASTTYKYPDYLQEERELLILRLMKDIEIIDNLHLTLRLEPVVDLDNPKLEFSNAFYLTFDTEFFVAKPRK</sequence>
<keyword evidence="2" id="KW-1185">Reference proteome</keyword>
<proteinExistence type="predicted"/>
<name>A0ABW6BQY9_9BACT</name>
<comment type="caution">
    <text evidence="1">The sequence shown here is derived from an EMBL/GenBank/DDBJ whole genome shotgun (WGS) entry which is preliminary data.</text>
</comment>
<dbReference type="Proteomes" id="UP001597641">
    <property type="component" value="Unassembled WGS sequence"/>
</dbReference>
<organism evidence="1 2">
    <name type="scientific">Pontibacter toksunensis</name>
    <dbReference type="NCBI Taxonomy" id="1332631"/>
    <lineage>
        <taxon>Bacteria</taxon>
        <taxon>Pseudomonadati</taxon>
        <taxon>Bacteroidota</taxon>
        <taxon>Cytophagia</taxon>
        <taxon>Cytophagales</taxon>
        <taxon>Hymenobacteraceae</taxon>
        <taxon>Pontibacter</taxon>
    </lineage>
</organism>
<dbReference type="EMBL" id="JBHUOX010000004">
    <property type="protein sequence ID" value="MFD3000263.1"/>
    <property type="molecule type" value="Genomic_DNA"/>
</dbReference>
<protein>
    <submittedName>
        <fullName evidence="1">Uncharacterized protein</fullName>
    </submittedName>
</protein>
<gene>
    <name evidence="1" type="ORF">ACFS7Z_07815</name>
</gene>
<evidence type="ECO:0000313" key="2">
    <source>
        <dbReference type="Proteomes" id="UP001597641"/>
    </source>
</evidence>
<reference evidence="2" key="1">
    <citation type="journal article" date="2019" name="Int. J. Syst. Evol. Microbiol.">
        <title>The Global Catalogue of Microorganisms (GCM) 10K type strain sequencing project: providing services to taxonomists for standard genome sequencing and annotation.</title>
        <authorList>
            <consortium name="The Broad Institute Genomics Platform"/>
            <consortium name="The Broad Institute Genome Sequencing Center for Infectious Disease"/>
            <person name="Wu L."/>
            <person name="Ma J."/>
        </authorList>
    </citation>
    <scope>NUCLEOTIDE SEQUENCE [LARGE SCALE GENOMIC DNA]</scope>
    <source>
        <strain evidence="2">KCTC 23984</strain>
    </source>
</reference>
<evidence type="ECO:0000313" key="1">
    <source>
        <dbReference type="EMBL" id="MFD3000263.1"/>
    </source>
</evidence>